<reference evidence="5" key="1">
    <citation type="journal article" date="2014" name="Front. Microbiol.">
        <title>High frequency of phylogenetically diverse reductive dehalogenase-homologous genes in deep subseafloor sedimentary metagenomes.</title>
        <authorList>
            <person name="Kawai M."/>
            <person name="Futagami T."/>
            <person name="Toyoda A."/>
            <person name="Takaki Y."/>
            <person name="Nishi S."/>
            <person name="Hori S."/>
            <person name="Arai W."/>
            <person name="Tsubouchi T."/>
            <person name="Morono Y."/>
            <person name="Uchiyama I."/>
            <person name="Ito T."/>
            <person name="Fujiyama A."/>
            <person name="Inagaki F."/>
            <person name="Takami H."/>
        </authorList>
    </citation>
    <scope>NUCLEOTIDE SEQUENCE</scope>
    <source>
        <strain evidence="5">Expedition CK06-06</strain>
    </source>
</reference>
<evidence type="ECO:0000256" key="2">
    <source>
        <dbReference type="ARBA" id="ARBA00005988"/>
    </source>
</evidence>
<keyword evidence="4" id="KW-0862">Zinc</keyword>
<protein>
    <submittedName>
        <fullName evidence="5">Uncharacterized protein</fullName>
    </submittedName>
</protein>
<accession>X1UTY2</accession>
<sequence>LIIFNDLREGKFVSVIMNVHTKKEIKTIPYPISAVSPNGKEAISINFSRLRITRTDYGYGGEGQDSKAAIQFPEDDGLFLVNLETGKAKLIVSISQIKNMVPEIPKEGIEYFNHTLFSHGGSKIFWLARAIPNRNTTAFTVNRDGSNIQRCFPDNWGGSHFDWLNDDELMITASYEGKHSAHILFTVGEQNYKRLGNGLLDYDGHG</sequence>
<gene>
    <name evidence="5" type="ORF">S12H4_57063</name>
</gene>
<proteinExistence type="inferred from homology"/>
<comment type="caution">
    <text evidence="5">The sequence shown here is derived from an EMBL/GenBank/DDBJ whole genome shotgun (WGS) entry which is preliminary data.</text>
</comment>
<comment type="cofactor">
    <cofactor evidence="1">
        <name>Zn(2+)</name>
        <dbReference type="ChEBI" id="CHEBI:29105"/>
    </cofactor>
</comment>
<dbReference type="EMBL" id="BARW01036836">
    <property type="protein sequence ID" value="GAJ20929.1"/>
    <property type="molecule type" value="Genomic_DNA"/>
</dbReference>
<evidence type="ECO:0000256" key="3">
    <source>
        <dbReference type="ARBA" id="ARBA00022723"/>
    </source>
</evidence>
<dbReference type="PROSITE" id="PS00133">
    <property type="entry name" value="CARBOXYPEPT_ZN_2"/>
    <property type="match status" value="1"/>
</dbReference>
<organism evidence="5">
    <name type="scientific">marine sediment metagenome</name>
    <dbReference type="NCBI Taxonomy" id="412755"/>
    <lineage>
        <taxon>unclassified sequences</taxon>
        <taxon>metagenomes</taxon>
        <taxon>ecological metagenomes</taxon>
    </lineage>
</organism>
<dbReference type="AlphaFoldDB" id="X1UTY2"/>
<keyword evidence="3" id="KW-0479">Metal-binding</keyword>
<dbReference type="InterPro" id="IPR057247">
    <property type="entry name" value="CARBOXYPEPT_ZN_2"/>
</dbReference>
<dbReference type="SUPFAM" id="SSF82171">
    <property type="entry name" value="DPP6 N-terminal domain-like"/>
    <property type="match status" value="1"/>
</dbReference>
<evidence type="ECO:0000256" key="1">
    <source>
        <dbReference type="ARBA" id="ARBA00001947"/>
    </source>
</evidence>
<evidence type="ECO:0000313" key="5">
    <source>
        <dbReference type="EMBL" id="GAJ20929.1"/>
    </source>
</evidence>
<name>X1UTY2_9ZZZZ</name>
<dbReference type="GO" id="GO:0046872">
    <property type="term" value="F:metal ion binding"/>
    <property type="evidence" value="ECO:0007669"/>
    <property type="project" value="UniProtKB-KW"/>
</dbReference>
<feature type="non-terminal residue" evidence="5">
    <location>
        <position position="1"/>
    </location>
</feature>
<comment type="similarity">
    <text evidence="2">Belongs to the peptidase M14 family.</text>
</comment>
<evidence type="ECO:0000256" key="4">
    <source>
        <dbReference type="ARBA" id="ARBA00022833"/>
    </source>
</evidence>
<feature type="non-terminal residue" evidence="5">
    <location>
        <position position="206"/>
    </location>
</feature>